<accession>A0AAV7ZFM8</accession>
<protein>
    <submittedName>
        <fullName evidence="3">Multiple myeloma tumor-associated protein 2 family member</fullName>
    </submittedName>
</protein>
<proteinExistence type="predicted"/>
<feature type="compositionally biased region" description="Basic and acidic residues" evidence="2">
    <location>
        <begin position="168"/>
        <end position="178"/>
    </location>
</feature>
<reference evidence="3" key="1">
    <citation type="submission" date="2022-08" db="EMBL/GenBank/DDBJ databases">
        <title>Novel sulphate-reducing endosymbionts in the free-living metamonad Anaeramoeba.</title>
        <authorList>
            <person name="Jerlstrom-Hultqvist J."/>
            <person name="Cepicka I."/>
            <person name="Gallot-Lavallee L."/>
            <person name="Salas-Leiva D."/>
            <person name="Curtis B.A."/>
            <person name="Zahonova K."/>
            <person name="Pipaliya S."/>
            <person name="Dacks J."/>
            <person name="Roger A.J."/>
        </authorList>
    </citation>
    <scope>NUCLEOTIDE SEQUENCE</scope>
    <source>
        <strain evidence="3">Busselton2</strain>
    </source>
</reference>
<feature type="region of interest" description="Disordered" evidence="2">
    <location>
        <begin position="119"/>
        <end position="240"/>
    </location>
</feature>
<evidence type="ECO:0000256" key="2">
    <source>
        <dbReference type="SAM" id="MobiDB-lite"/>
    </source>
</evidence>
<dbReference type="Proteomes" id="UP001146793">
    <property type="component" value="Unassembled WGS sequence"/>
</dbReference>
<sequence>MERPVRGGRDQFSWDNIKGDKVLTSYYFAHTAFLNETWYDKKHKKETKKKKQIKKELQDVRNKEEQARLVLLGIKTQEEIDQENLLKETTEQQDSNQSTNGSSTIQNLLTSALGLGYSSKEKTGSLKGESSLFERFSKDDKHSRKRKDKTKKNKKKKHRKKNKKYKNKDKEKEKEKEKEKHKRKHKKKKKKHKNKDKEIQKDKMTTKKRRKNKKKSHSHSHKSKSSKHHHHKKKEKDHQN</sequence>
<dbReference type="AlphaFoldDB" id="A0AAV7ZFM8"/>
<evidence type="ECO:0000313" key="4">
    <source>
        <dbReference type="Proteomes" id="UP001146793"/>
    </source>
</evidence>
<feature type="compositionally biased region" description="Basic and acidic residues" evidence="2">
    <location>
        <begin position="195"/>
        <end position="205"/>
    </location>
</feature>
<feature type="compositionally biased region" description="Basic residues" evidence="2">
    <location>
        <begin position="206"/>
        <end position="240"/>
    </location>
</feature>
<gene>
    <name evidence="3" type="ORF">M0812_14505</name>
</gene>
<dbReference type="EMBL" id="JANTQA010000030">
    <property type="protein sequence ID" value="KAJ3440832.1"/>
    <property type="molecule type" value="Genomic_DNA"/>
</dbReference>
<organism evidence="3 4">
    <name type="scientific">Anaeramoeba flamelloides</name>
    <dbReference type="NCBI Taxonomy" id="1746091"/>
    <lineage>
        <taxon>Eukaryota</taxon>
        <taxon>Metamonada</taxon>
        <taxon>Anaeramoebidae</taxon>
        <taxon>Anaeramoeba</taxon>
    </lineage>
</organism>
<feature type="compositionally biased region" description="Basic residues" evidence="2">
    <location>
        <begin position="143"/>
        <end position="167"/>
    </location>
</feature>
<feature type="compositionally biased region" description="Basic residues" evidence="2">
    <location>
        <begin position="179"/>
        <end position="194"/>
    </location>
</feature>
<name>A0AAV7ZFM8_9EUKA</name>
<feature type="coiled-coil region" evidence="1">
    <location>
        <begin position="43"/>
        <end position="70"/>
    </location>
</feature>
<comment type="caution">
    <text evidence="3">The sequence shown here is derived from an EMBL/GenBank/DDBJ whole genome shotgun (WGS) entry which is preliminary data.</text>
</comment>
<keyword evidence="1" id="KW-0175">Coiled coil</keyword>
<evidence type="ECO:0000313" key="3">
    <source>
        <dbReference type="EMBL" id="KAJ3440832.1"/>
    </source>
</evidence>
<evidence type="ECO:0000256" key="1">
    <source>
        <dbReference type="SAM" id="Coils"/>
    </source>
</evidence>